<dbReference type="Gene3D" id="1.10.260.40">
    <property type="entry name" value="lambda repressor-like DNA-binding domains"/>
    <property type="match status" value="1"/>
</dbReference>
<dbReference type="OrthoDB" id="1446437at2"/>
<evidence type="ECO:0000259" key="1">
    <source>
        <dbReference type="PROSITE" id="PS50943"/>
    </source>
</evidence>
<dbReference type="RefSeq" id="WP_051369557.1">
    <property type="nucleotide sequence ID" value="NZ_AVBI01000019.1"/>
</dbReference>
<evidence type="ECO:0000313" key="3">
    <source>
        <dbReference type="Proteomes" id="UP000319848"/>
    </source>
</evidence>
<proteinExistence type="predicted"/>
<protein>
    <recommendedName>
        <fullName evidence="1">HTH cro/C1-type domain-containing protein</fullName>
    </recommendedName>
</protein>
<keyword evidence="3" id="KW-1185">Reference proteome</keyword>
<gene>
    <name evidence="2" type="ORF">IP98_00216</name>
</gene>
<dbReference type="GO" id="GO:0003677">
    <property type="term" value="F:DNA binding"/>
    <property type="evidence" value="ECO:0007669"/>
    <property type="project" value="InterPro"/>
</dbReference>
<organism evidence="2 3">
    <name type="scientific">Flavobacterium cauense R2A-7</name>
    <dbReference type="NCBI Taxonomy" id="1341154"/>
    <lineage>
        <taxon>Bacteria</taxon>
        <taxon>Pseudomonadati</taxon>
        <taxon>Bacteroidota</taxon>
        <taxon>Flavobacteriia</taxon>
        <taxon>Flavobacteriales</taxon>
        <taxon>Flavobacteriaceae</taxon>
        <taxon>Flavobacterium</taxon>
    </lineage>
</organism>
<comment type="caution">
    <text evidence="2">The sequence shown here is derived from an EMBL/GenBank/DDBJ whole genome shotgun (WGS) entry which is preliminary data.</text>
</comment>
<accession>A0A562M5K5</accession>
<feature type="domain" description="HTH cro/C1-type" evidence="1">
    <location>
        <begin position="45"/>
        <end position="74"/>
    </location>
</feature>
<dbReference type="PROSITE" id="PS50943">
    <property type="entry name" value="HTH_CROC1"/>
    <property type="match status" value="1"/>
</dbReference>
<sequence length="91" mass="10466">MKQLINNQLLSAIRKVLQDLRAEAKLTQDAVITDIFDSKNVTINLARIETGTGNISPSTLFLLCEYYKISISNFFKRVEEVDKKLKIYDKK</sequence>
<dbReference type="SUPFAM" id="SSF47413">
    <property type="entry name" value="lambda repressor-like DNA-binding domains"/>
    <property type="match status" value="1"/>
</dbReference>
<dbReference type="InterPro" id="IPR001387">
    <property type="entry name" value="Cro/C1-type_HTH"/>
</dbReference>
<name>A0A562M5K5_9FLAO</name>
<dbReference type="Proteomes" id="UP000319848">
    <property type="component" value="Unassembled WGS sequence"/>
</dbReference>
<reference evidence="2 3" key="1">
    <citation type="journal article" date="2015" name="Stand. Genomic Sci.">
        <title>Genomic Encyclopedia of Bacterial and Archaeal Type Strains, Phase III: the genomes of soil and plant-associated and newly described type strains.</title>
        <authorList>
            <person name="Whitman W.B."/>
            <person name="Woyke T."/>
            <person name="Klenk H.P."/>
            <person name="Zhou Y."/>
            <person name="Lilburn T.G."/>
            <person name="Beck B.J."/>
            <person name="De Vos P."/>
            <person name="Vandamme P."/>
            <person name="Eisen J.A."/>
            <person name="Garrity G."/>
            <person name="Hugenholtz P."/>
            <person name="Kyrpides N.C."/>
        </authorList>
    </citation>
    <scope>NUCLEOTIDE SEQUENCE [LARGE SCALE GENOMIC DNA]</scope>
    <source>
        <strain evidence="2 3">CGMCC 1.7270</strain>
    </source>
</reference>
<dbReference type="InterPro" id="IPR010982">
    <property type="entry name" value="Lambda_DNA-bd_dom_sf"/>
</dbReference>
<dbReference type="AlphaFoldDB" id="A0A562M5K5"/>
<evidence type="ECO:0000313" key="2">
    <source>
        <dbReference type="EMBL" id="TWI15225.1"/>
    </source>
</evidence>
<dbReference type="EMBL" id="VLKQ01000001">
    <property type="protein sequence ID" value="TWI15225.1"/>
    <property type="molecule type" value="Genomic_DNA"/>
</dbReference>